<sequence length="859" mass="98891">MSSTTPKTKRKRRRYSCGPCKTLKIKCNLQTPCQACKKVGRDDKCHEDPPRPPSSEEISISTRRKTLTKRKKQLIGVSEEEDPLSAKHAERDGLEDSFGKSLHKMPVSDTNCSESPSATPGPNNITAESLGNANFEGIAQNVNYSVLPRAMCHSTIDDTKDHGLENSYVSNASVPGSFASMSSTSLSDNQGTTSRNVSLSSSLLSHSLGGDLEDIRLNPDVNNYEYRNSIQHQIMNERYLVVTQAAEQPLNTHNFYLSQPNMTIASPNQDQSNPRFYSNASSIEAEDIQSKQVMFTFNNTDLNIFKTFLPAFSILEEFLHHYILSSNYTYYNILDIGEIFSVFKGFFNSISNLSSTDTIKIDKNSLKCISHFYGIMSIGYLLSGWENEVLVNLDKQTVIQGWINISSMIRRIIVDSTKVSDILFSIEWYLIIRDFFTYNNLVLDDYSSFISVVELLKSNKWILDTIKKDTKKISTQADKDVVRVIKYWIYLRIVDLEVPYIMLKGTFIDSTEFENSVVPDKQTFDFLFKDLTNISDPLSNISFDVMKLYFNRTQHTASLKSFLRSYLEFFCDVSSLALDELKDFKKKSLEQNFEQTDSHLRSLVKIQLCQQAAIRWLSFMSIEFTHYFPSLRFASYLTSILNLFNHFNCLDSIIKRQTKNQMSLVDILLQTYNYGCFSIFVRCLVYQGIFIVTLKNFKNSTNSILNFREIFDIARRRFHDTFTVFWNSNQVHNKLYPNLPLFRNSFDLCHQMCRMVDNDTQFNSLDDFITHLTSELPLYDYLTQNYFASPDDLRLYLKILWQLLTHINTDQSTKLIISESLFLNMDLLNSRLDDPTGLTITSEVVDDFAKLVIEPNIHE</sequence>
<dbReference type="GO" id="GO:0001228">
    <property type="term" value="F:DNA-binding transcription activator activity, RNA polymerase II-specific"/>
    <property type="evidence" value="ECO:0007669"/>
    <property type="project" value="TreeGrafter"/>
</dbReference>
<dbReference type="Proteomes" id="UP000000599">
    <property type="component" value="Chromosome A"/>
</dbReference>
<dbReference type="KEGG" id="dha:DEHA2A11836g"/>
<dbReference type="InterPro" id="IPR001138">
    <property type="entry name" value="Zn2Cys6_DnaBD"/>
</dbReference>
<dbReference type="RefSeq" id="XP_456844.2">
    <property type="nucleotide sequence ID" value="XM_456844.1"/>
</dbReference>
<feature type="compositionally biased region" description="Basic and acidic residues" evidence="7">
    <location>
        <begin position="39"/>
        <end position="50"/>
    </location>
</feature>
<keyword evidence="10" id="KW-1185">Reference proteome</keyword>
<evidence type="ECO:0000256" key="5">
    <source>
        <dbReference type="ARBA" id="ARBA00023163"/>
    </source>
</evidence>
<dbReference type="Pfam" id="PF00172">
    <property type="entry name" value="Zn_clus"/>
    <property type="match status" value="1"/>
</dbReference>
<dbReference type="VEuPathDB" id="FungiDB:DEHA2A11836g"/>
<keyword evidence="6" id="KW-0539">Nucleus</keyword>
<dbReference type="GeneID" id="2899461"/>
<feature type="compositionally biased region" description="Basic and acidic residues" evidence="7">
    <location>
        <begin position="84"/>
        <end position="98"/>
    </location>
</feature>
<dbReference type="SUPFAM" id="SSF57701">
    <property type="entry name" value="Zn2/Cys6 DNA-binding domain"/>
    <property type="match status" value="1"/>
</dbReference>
<evidence type="ECO:0000256" key="4">
    <source>
        <dbReference type="ARBA" id="ARBA00023125"/>
    </source>
</evidence>
<dbReference type="GO" id="GO:0008270">
    <property type="term" value="F:zinc ion binding"/>
    <property type="evidence" value="ECO:0007669"/>
    <property type="project" value="InterPro"/>
</dbReference>
<evidence type="ECO:0000313" key="10">
    <source>
        <dbReference type="Proteomes" id="UP000000599"/>
    </source>
</evidence>
<dbReference type="PROSITE" id="PS50048">
    <property type="entry name" value="ZN2_CY6_FUNGAL_2"/>
    <property type="match status" value="1"/>
</dbReference>
<accession>Q6BY75</accession>
<dbReference type="OMA" id="NRCLLQP"/>
<feature type="domain" description="Zn(2)-C6 fungal-type" evidence="8">
    <location>
        <begin position="16"/>
        <end position="45"/>
    </location>
</feature>
<dbReference type="PANTHER" id="PTHR31944">
    <property type="entry name" value="HEME-RESPONSIVE ZINC FINGER TRANSCRIPTION FACTOR HAP1"/>
    <property type="match status" value="1"/>
</dbReference>
<evidence type="ECO:0000256" key="7">
    <source>
        <dbReference type="SAM" id="MobiDB-lite"/>
    </source>
</evidence>
<dbReference type="EMBL" id="CR382133">
    <property type="protein sequence ID" value="CAG84819.2"/>
    <property type="molecule type" value="Genomic_DNA"/>
</dbReference>
<dbReference type="HOGENOM" id="CLU_318556_0_0_1"/>
<organism evidence="9 10">
    <name type="scientific">Debaryomyces hansenii (strain ATCC 36239 / CBS 767 / BCRC 21394 / JCM 1990 / NBRC 0083 / IGC 2968)</name>
    <name type="common">Yeast</name>
    <name type="synonym">Torulaspora hansenii</name>
    <dbReference type="NCBI Taxonomy" id="284592"/>
    <lineage>
        <taxon>Eukaryota</taxon>
        <taxon>Fungi</taxon>
        <taxon>Dikarya</taxon>
        <taxon>Ascomycota</taxon>
        <taxon>Saccharomycotina</taxon>
        <taxon>Pichiomycetes</taxon>
        <taxon>Debaryomycetaceae</taxon>
        <taxon>Debaryomyces</taxon>
    </lineage>
</organism>
<dbReference type="OrthoDB" id="1747771at2759"/>
<evidence type="ECO:0000256" key="2">
    <source>
        <dbReference type="ARBA" id="ARBA00022833"/>
    </source>
</evidence>
<gene>
    <name evidence="9" type="ordered locus">DEHA2A11836g</name>
</gene>
<dbReference type="InParanoid" id="Q6BY75"/>
<dbReference type="CDD" id="cd00067">
    <property type="entry name" value="GAL4"/>
    <property type="match status" value="1"/>
</dbReference>
<evidence type="ECO:0000256" key="6">
    <source>
        <dbReference type="ARBA" id="ARBA00023242"/>
    </source>
</evidence>
<dbReference type="GO" id="GO:0005634">
    <property type="term" value="C:nucleus"/>
    <property type="evidence" value="ECO:0007669"/>
    <property type="project" value="TreeGrafter"/>
</dbReference>
<name>Q6BY75_DEBHA</name>
<protein>
    <submittedName>
        <fullName evidence="9">DEHA2A11836p</fullName>
    </submittedName>
</protein>
<evidence type="ECO:0000256" key="1">
    <source>
        <dbReference type="ARBA" id="ARBA00022723"/>
    </source>
</evidence>
<keyword evidence="5" id="KW-0804">Transcription</keyword>
<proteinExistence type="predicted"/>
<evidence type="ECO:0000256" key="3">
    <source>
        <dbReference type="ARBA" id="ARBA00023015"/>
    </source>
</evidence>
<dbReference type="InterPro" id="IPR051430">
    <property type="entry name" value="Fungal_TF_Env_Response"/>
</dbReference>
<dbReference type="AlphaFoldDB" id="Q6BY75"/>
<feature type="compositionally biased region" description="Basic residues" evidence="7">
    <location>
        <begin position="62"/>
        <end position="73"/>
    </location>
</feature>
<dbReference type="STRING" id="284592.Q6BY75"/>
<feature type="compositionally biased region" description="Polar residues" evidence="7">
    <location>
        <begin position="108"/>
        <end position="128"/>
    </location>
</feature>
<dbReference type="PROSITE" id="PS00463">
    <property type="entry name" value="ZN2_CY6_FUNGAL_1"/>
    <property type="match status" value="1"/>
</dbReference>
<dbReference type="PANTHER" id="PTHR31944:SF131">
    <property type="entry name" value="HEME-RESPONSIVE ZINC FINGER TRANSCRIPTION FACTOR HAP1"/>
    <property type="match status" value="1"/>
</dbReference>
<keyword evidence="2" id="KW-0862">Zinc</keyword>
<keyword evidence="4" id="KW-0238">DNA-binding</keyword>
<dbReference type="eggNOG" id="ENOG502S81P">
    <property type="taxonomic scope" value="Eukaryota"/>
</dbReference>
<keyword evidence="3" id="KW-0805">Transcription regulation</keyword>
<evidence type="ECO:0000259" key="8">
    <source>
        <dbReference type="PROSITE" id="PS50048"/>
    </source>
</evidence>
<feature type="region of interest" description="Disordered" evidence="7">
    <location>
        <begin position="39"/>
        <end position="128"/>
    </location>
</feature>
<dbReference type="GO" id="GO:0000978">
    <property type="term" value="F:RNA polymerase II cis-regulatory region sequence-specific DNA binding"/>
    <property type="evidence" value="ECO:0007669"/>
    <property type="project" value="TreeGrafter"/>
</dbReference>
<dbReference type="SMART" id="SM00066">
    <property type="entry name" value="GAL4"/>
    <property type="match status" value="1"/>
</dbReference>
<evidence type="ECO:0000313" key="9">
    <source>
        <dbReference type="EMBL" id="CAG84819.2"/>
    </source>
</evidence>
<dbReference type="InterPro" id="IPR036864">
    <property type="entry name" value="Zn2-C6_fun-type_DNA-bd_sf"/>
</dbReference>
<reference evidence="9 10" key="1">
    <citation type="journal article" date="2004" name="Nature">
        <title>Genome evolution in yeasts.</title>
        <authorList>
            <consortium name="Genolevures"/>
            <person name="Dujon B."/>
            <person name="Sherman D."/>
            <person name="Fischer G."/>
            <person name="Durrens P."/>
            <person name="Casaregola S."/>
            <person name="Lafontaine I."/>
            <person name="de Montigny J."/>
            <person name="Marck C."/>
            <person name="Neuveglise C."/>
            <person name="Talla E."/>
            <person name="Goffard N."/>
            <person name="Frangeul L."/>
            <person name="Aigle M."/>
            <person name="Anthouard V."/>
            <person name="Babour A."/>
            <person name="Barbe V."/>
            <person name="Barnay S."/>
            <person name="Blanchin S."/>
            <person name="Beckerich J.M."/>
            <person name="Beyne E."/>
            <person name="Bleykasten C."/>
            <person name="Boisrame A."/>
            <person name="Boyer J."/>
            <person name="Cattolico L."/>
            <person name="Confanioleri F."/>
            <person name="de Daruvar A."/>
            <person name="Despons L."/>
            <person name="Fabre E."/>
            <person name="Fairhead C."/>
            <person name="Ferry-Dumazet H."/>
            <person name="Groppi A."/>
            <person name="Hantraye F."/>
            <person name="Hennequin C."/>
            <person name="Jauniaux N."/>
            <person name="Joyet P."/>
            <person name="Kachouri R."/>
            <person name="Kerrest A."/>
            <person name="Koszul R."/>
            <person name="Lemaire M."/>
            <person name="Lesur I."/>
            <person name="Ma L."/>
            <person name="Muller H."/>
            <person name="Nicaud J.M."/>
            <person name="Nikolski M."/>
            <person name="Oztas S."/>
            <person name="Ozier-Kalogeropoulos O."/>
            <person name="Pellenz S."/>
            <person name="Potier S."/>
            <person name="Richard G.F."/>
            <person name="Straub M.L."/>
            <person name="Suleau A."/>
            <person name="Swennene D."/>
            <person name="Tekaia F."/>
            <person name="Wesolowski-Louvel M."/>
            <person name="Westhof E."/>
            <person name="Wirth B."/>
            <person name="Zeniou-Meyer M."/>
            <person name="Zivanovic I."/>
            <person name="Bolotin-Fukuhara M."/>
            <person name="Thierry A."/>
            <person name="Bouchier C."/>
            <person name="Caudron B."/>
            <person name="Scarpelli C."/>
            <person name="Gaillardin C."/>
            <person name="Weissenbach J."/>
            <person name="Wincker P."/>
            <person name="Souciet J.L."/>
        </authorList>
    </citation>
    <scope>NUCLEOTIDE SEQUENCE [LARGE SCALE GENOMIC DNA]</scope>
    <source>
        <strain evidence="10">ATCC 36239 / CBS 767 / BCRC 21394 / JCM 1990 / NBRC 0083 / IGC 2968</strain>
    </source>
</reference>
<keyword evidence="1" id="KW-0479">Metal-binding</keyword>